<evidence type="ECO:0000256" key="2">
    <source>
        <dbReference type="ARBA" id="ARBA00022737"/>
    </source>
</evidence>
<accession>A0A2P6Q307</accession>
<dbReference type="InterPro" id="IPR000719">
    <property type="entry name" value="Prot_kinase_dom"/>
</dbReference>
<keyword evidence="8" id="KW-1185">Reference proteome</keyword>
<evidence type="ECO:0000256" key="4">
    <source>
        <dbReference type="SAM" id="SignalP"/>
    </source>
</evidence>
<feature type="chain" id="PRO_5015195572" evidence="4">
    <location>
        <begin position="27"/>
        <end position="371"/>
    </location>
</feature>
<protein>
    <submittedName>
        <fullName evidence="7">Putative Gnk2-like domain, protein kinase</fullName>
    </submittedName>
</protein>
<dbReference type="AlphaFoldDB" id="A0A2P6Q307"/>
<feature type="domain" description="Gnk2-homologous" evidence="6">
    <location>
        <begin position="168"/>
        <end position="277"/>
    </location>
</feature>
<organism evidence="7 8">
    <name type="scientific">Rosa chinensis</name>
    <name type="common">China rose</name>
    <dbReference type="NCBI Taxonomy" id="74649"/>
    <lineage>
        <taxon>Eukaryota</taxon>
        <taxon>Viridiplantae</taxon>
        <taxon>Streptophyta</taxon>
        <taxon>Embryophyta</taxon>
        <taxon>Tracheophyta</taxon>
        <taxon>Spermatophyta</taxon>
        <taxon>Magnoliopsida</taxon>
        <taxon>eudicotyledons</taxon>
        <taxon>Gunneridae</taxon>
        <taxon>Pentapetalae</taxon>
        <taxon>rosids</taxon>
        <taxon>fabids</taxon>
        <taxon>Rosales</taxon>
        <taxon>Rosaceae</taxon>
        <taxon>Rosoideae</taxon>
        <taxon>Rosoideae incertae sedis</taxon>
        <taxon>Rosa</taxon>
    </lineage>
</organism>
<dbReference type="Gene3D" id="3.30.200.20">
    <property type="entry name" value="Phosphorylase Kinase, domain 1"/>
    <property type="match status" value="1"/>
</dbReference>
<dbReference type="FunFam" id="3.30.430.20:FF:000002">
    <property type="entry name" value="Cysteine-rich receptor-like protein kinase 10"/>
    <property type="match status" value="1"/>
</dbReference>
<comment type="caution">
    <text evidence="7">The sequence shown here is derived from an EMBL/GenBank/DDBJ whole genome shotgun (WGS) entry which is preliminary data.</text>
</comment>
<keyword evidence="3" id="KW-0067">ATP-binding</keyword>
<dbReference type="EMBL" id="PDCK01000043">
    <property type="protein sequence ID" value="PRQ28556.1"/>
    <property type="molecule type" value="Genomic_DNA"/>
</dbReference>
<dbReference type="GO" id="GO:0005524">
    <property type="term" value="F:ATP binding"/>
    <property type="evidence" value="ECO:0007669"/>
    <property type="project" value="UniProtKB-UniRule"/>
</dbReference>
<dbReference type="PROSITE" id="PS00107">
    <property type="entry name" value="PROTEIN_KINASE_ATP"/>
    <property type="match status" value="1"/>
</dbReference>
<dbReference type="InterPro" id="IPR017441">
    <property type="entry name" value="Protein_kinase_ATP_BS"/>
</dbReference>
<name>A0A2P6Q307_ROSCH</name>
<evidence type="ECO:0000313" key="7">
    <source>
        <dbReference type="EMBL" id="PRQ28556.1"/>
    </source>
</evidence>
<dbReference type="InterPro" id="IPR038408">
    <property type="entry name" value="GNK2_sf"/>
</dbReference>
<feature type="signal peptide" evidence="4">
    <location>
        <begin position="1"/>
        <end position="26"/>
    </location>
</feature>
<evidence type="ECO:0000259" key="5">
    <source>
        <dbReference type="PROSITE" id="PS50011"/>
    </source>
</evidence>
<dbReference type="InterPro" id="IPR002902">
    <property type="entry name" value="GNK2"/>
</dbReference>
<keyword evidence="3" id="KW-0547">Nucleotide-binding</keyword>
<dbReference type="GO" id="GO:0004672">
    <property type="term" value="F:protein kinase activity"/>
    <property type="evidence" value="ECO:0007669"/>
    <property type="project" value="InterPro"/>
</dbReference>
<dbReference type="PANTHER" id="PTHR32099:SF103">
    <property type="entry name" value="GNK2-HOMOLOGOUS DOMAIN-CONTAINING PROTEIN"/>
    <property type="match status" value="1"/>
</dbReference>
<keyword evidence="7" id="KW-0808">Transferase</keyword>
<gene>
    <name evidence="7" type="ORF">RchiOBHm_Chr5g0004301</name>
</gene>
<dbReference type="Gene3D" id="3.30.430.20">
    <property type="entry name" value="Gnk2 domain, C-X8-C-X2-C motif"/>
    <property type="match status" value="2"/>
</dbReference>
<dbReference type="InterPro" id="IPR011009">
    <property type="entry name" value="Kinase-like_dom_sf"/>
</dbReference>
<keyword evidence="7" id="KW-0418">Kinase</keyword>
<dbReference type="CDD" id="cd23509">
    <property type="entry name" value="Gnk2-like"/>
    <property type="match status" value="2"/>
</dbReference>
<dbReference type="SUPFAM" id="SSF56112">
    <property type="entry name" value="Protein kinase-like (PK-like)"/>
    <property type="match status" value="1"/>
</dbReference>
<sequence>MVSSRFPSILLSLILLLLTIIPQTLAFLYNECVDDKGNYTPNSTYEENLKTLLSSLPASNGNGYGFYNSSYGSGESSKDQVHVIALCRGDVPLVECRSCLNDSTKALPELCPNQKEAIGCSDTLLEKQVISHGWILCKYIEIHTEICLYSDSCMLRYSNRSIYGTLETLPFFSKVNPFNVSASSLDGFNQELRKLLKILKSEAAKDGSLIKFATGNASAPGVTTIYALVQCTPDLSQLECNDCLDGALVDIPTCCDGRKGGRVIRPSCEDSQDTNEIRTADSLQLDFDTIRVATNNFSEANKLGQGGFGSVYKVYILMGTLLNGEDIAVKRLSINSGQGNLEFKNEVLLVPSFCLYPHLHDHSDVANVHSY</sequence>
<proteinExistence type="predicted"/>
<dbReference type="PROSITE" id="PS51473">
    <property type="entry name" value="GNK2"/>
    <property type="match status" value="2"/>
</dbReference>
<reference evidence="7 8" key="1">
    <citation type="journal article" date="2018" name="Nat. Genet.">
        <title>The Rosa genome provides new insights in the design of modern roses.</title>
        <authorList>
            <person name="Bendahmane M."/>
        </authorList>
    </citation>
    <scope>NUCLEOTIDE SEQUENCE [LARGE SCALE GENOMIC DNA]</scope>
    <source>
        <strain evidence="8">cv. Old Blush</strain>
    </source>
</reference>
<dbReference type="PROSITE" id="PS50011">
    <property type="entry name" value="PROTEIN_KINASE_DOM"/>
    <property type="match status" value="1"/>
</dbReference>
<dbReference type="Pfam" id="PF01657">
    <property type="entry name" value="Stress-antifung"/>
    <property type="match status" value="2"/>
</dbReference>
<feature type="binding site" evidence="3">
    <location>
        <position position="330"/>
    </location>
    <ligand>
        <name>ATP</name>
        <dbReference type="ChEBI" id="CHEBI:30616"/>
    </ligand>
</feature>
<feature type="domain" description="Gnk2-homologous" evidence="6">
    <location>
        <begin position="27"/>
        <end position="133"/>
    </location>
</feature>
<dbReference type="OMA" id="EIHTEIC"/>
<keyword evidence="1 4" id="KW-0732">Signal</keyword>
<evidence type="ECO:0000256" key="3">
    <source>
        <dbReference type="PROSITE-ProRule" id="PRU10141"/>
    </source>
</evidence>
<keyword evidence="2" id="KW-0677">Repeat</keyword>
<dbReference type="Proteomes" id="UP000238479">
    <property type="component" value="Chromosome 5"/>
</dbReference>
<evidence type="ECO:0000256" key="1">
    <source>
        <dbReference type="ARBA" id="ARBA00022729"/>
    </source>
</evidence>
<dbReference type="Gramene" id="PRQ28556">
    <property type="protein sequence ID" value="PRQ28556"/>
    <property type="gene ID" value="RchiOBHm_Chr5g0004301"/>
</dbReference>
<evidence type="ECO:0000313" key="8">
    <source>
        <dbReference type="Proteomes" id="UP000238479"/>
    </source>
</evidence>
<evidence type="ECO:0000259" key="6">
    <source>
        <dbReference type="PROSITE" id="PS51473"/>
    </source>
</evidence>
<feature type="domain" description="Protein kinase" evidence="5">
    <location>
        <begin position="297"/>
        <end position="371"/>
    </location>
</feature>
<dbReference type="PANTHER" id="PTHR32099">
    <property type="entry name" value="CYSTEINE-RICH REPEAT SECRETORY PROTEIN"/>
    <property type="match status" value="1"/>
</dbReference>